<evidence type="ECO:0000313" key="2">
    <source>
        <dbReference type="EMBL" id="ABJ17037.1"/>
    </source>
</evidence>
<feature type="region of interest" description="Disordered" evidence="1">
    <location>
        <begin position="342"/>
        <end position="370"/>
    </location>
</feature>
<feature type="compositionally biased region" description="Low complexity" evidence="1">
    <location>
        <begin position="360"/>
        <end position="370"/>
    </location>
</feature>
<protein>
    <submittedName>
        <fullName evidence="2">IP14602p</fullName>
    </submittedName>
</protein>
<reference evidence="2" key="1">
    <citation type="submission" date="2006-10" db="EMBL/GenBank/DDBJ databases">
        <authorList>
            <person name="Stapleton M."/>
            <person name="Carlson J."/>
            <person name="Frise E."/>
            <person name="Kapadia B."/>
            <person name="Park S."/>
            <person name="Wan K."/>
            <person name="Yu C."/>
            <person name="Celniker S."/>
        </authorList>
    </citation>
    <scope>NUCLEOTIDE SEQUENCE</scope>
</reference>
<feature type="compositionally biased region" description="Low complexity" evidence="1">
    <location>
        <begin position="441"/>
        <end position="461"/>
    </location>
</feature>
<evidence type="ECO:0000256" key="1">
    <source>
        <dbReference type="SAM" id="MobiDB-lite"/>
    </source>
</evidence>
<feature type="region of interest" description="Disordered" evidence="1">
    <location>
        <begin position="441"/>
        <end position="474"/>
    </location>
</feature>
<dbReference type="ExpressionAtlas" id="Q058W4">
    <property type="expression patterns" value="baseline and differential"/>
</dbReference>
<dbReference type="PeptideAtlas" id="Q058W4"/>
<dbReference type="HOGENOM" id="CLU_003257_0_0_1"/>
<feature type="compositionally biased region" description="Low complexity" evidence="1">
    <location>
        <begin position="567"/>
        <end position="579"/>
    </location>
</feature>
<proteinExistence type="evidence at transcript level"/>
<dbReference type="Bgee" id="FBgn0034570">
    <property type="expression patterns" value="Expressed in adult astrocyte-like glial cell in post-embryonic organism and 280 other cell types or tissues"/>
</dbReference>
<dbReference type="EMBL" id="BT029104">
    <property type="protein sequence ID" value="ABJ17037.1"/>
    <property type="molecule type" value="mRNA"/>
</dbReference>
<sequence>MDNKTTQLDFKLLVDQSLNLLDSLNTALRCDAIQFLLQTLKCKYPESCDQVVRNLFSHIAAANDNGESGGRAQQHELARTKQLQLLLTAKKEKKELGIGCEAEIKRENDEEEAGSTDLNQNFEKIPCKEEFLCLEEEEEDFLDDADTQNSSSLQFHTGNNVDALALGPGDPLELIQSGVSLLVKRKYAATFDDELIGDGDGDEANSNSSDGKMVKRKRTNNMHLTVSSVRRKEEHGQLGDGYVFHEDSQYTMRYHHSTGEFSERAFKAQFRALLRLALSQHHKPFLRQFYENFVVNGRLLGTTPSMRVLKELREQRLEEWRRQRERRQLVILMEQSETQRDEEFQQQQELVENQEEVQQEQEQQQQQLEDIQQQHLEEIQRQQQLPAISFGDSELESETESQLSSAAQEIMKFEEFIDEGVGAGRLIDGLEMEPEIDDMLAGAGSMNSASGHSSNSSSSGSGSAGNGNGISGVILENNSHHTHHLSSSSSANLVINGLTSSNSISNNNNNSNNVSLHRPQLTPQAQNQLAASMKPSDHIPISMPMENMDLKAGQAAHGTANAIMQGGSSSLASQLHQQQKPSCRIGTSAVPTSRR</sequence>
<feature type="region of interest" description="Disordered" evidence="1">
    <location>
        <begin position="567"/>
        <end position="595"/>
    </location>
</feature>
<name>Q058W4_DROME</name>
<dbReference type="AlphaFoldDB" id="Q058W4"/>
<dbReference type="VEuPathDB" id="VectorBase:FBgn0034570"/>
<dbReference type="OrthoDB" id="8922241at2759"/>
<organism evidence="2">
    <name type="scientific">Drosophila melanogaster</name>
    <name type="common">Fruit fly</name>
    <dbReference type="NCBI Taxonomy" id="7227"/>
    <lineage>
        <taxon>Eukaryota</taxon>
        <taxon>Metazoa</taxon>
        <taxon>Ecdysozoa</taxon>
        <taxon>Arthropoda</taxon>
        <taxon>Hexapoda</taxon>
        <taxon>Insecta</taxon>
        <taxon>Pterygota</taxon>
        <taxon>Neoptera</taxon>
        <taxon>Endopterygota</taxon>
        <taxon>Diptera</taxon>
        <taxon>Brachycera</taxon>
        <taxon>Muscomorpha</taxon>
        <taxon>Ephydroidea</taxon>
        <taxon>Drosophilidae</taxon>
        <taxon>Drosophila</taxon>
        <taxon>Sophophora</taxon>
    </lineage>
</organism>
<accession>Q058W4</accession>
<dbReference type="PANTHER" id="PTHR14596">
    <property type="entry name" value="ZINC FINGER PROTEIN"/>
    <property type="match status" value="1"/>
</dbReference>
<dbReference type="PANTHER" id="PTHR14596:SF72">
    <property type="entry name" value="ZINC FINGER PROTEIN MSN2-RELATED"/>
    <property type="match status" value="1"/>
</dbReference>